<keyword evidence="1" id="KW-1133">Transmembrane helix</keyword>
<reference evidence="4" key="1">
    <citation type="submission" date="2023-06" db="EMBL/GenBank/DDBJ databases">
        <title>Identification and characterization of horizontal gene transfer across gut microbiota members of farm animals based on homology search.</title>
        <authorList>
            <person name="Zeman M."/>
            <person name="Kubasova T."/>
            <person name="Jahodarova E."/>
            <person name="Nykrynova M."/>
            <person name="Rychlik I."/>
        </authorList>
    </citation>
    <scope>NUCLEOTIDE SEQUENCE [LARGE SCALE GENOMIC DNA]</scope>
    <source>
        <strain evidence="4">105_WCHN</strain>
    </source>
</reference>
<dbReference type="SMART" id="SM00014">
    <property type="entry name" value="acidPPc"/>
    <property type="match status" value="1"/>
</dbReference>
<proteinExistence type="predicted"/>
<reference evidence="3 4" key="2">
    <citation type="submission" date="2023-06" db="EMBL/GenBank/DDBJ databases">
        <title>Identification and characterization of horizontal gene transfer across gut microbiota members of farm animals based on homology search.</title>
        <authorList>
            <person name="Schwarzerova J."/>
            <person name="Nykrynova M."/>
            <person name="Jureckova K."/>
            <person name="Cejkova D."/>
            <person name="Rychlik I."/>
        </authorList>
    </citation>
    <scope>NUCLEOTIDE SEQUENCE [LARGE SCALE GENOMIC DNA]</scope>
    <source>
        <strain evidence="3 4">105_WCHN</strain>
    </source>
</reference>
<keyword evidence="1" id="KW-0812">Transmembrane</keyword>
<keyword evidence="1" id="KW-0472">Membrane</keyword>
<feature type="transmembrane region" description="Helical" evidence="1">
    <location>
        <begin position="88"/>
        <end position="108"/>
    </location>
</feature>
<feature type="transmembrane region" description="Helical" evidence="1">
    <location>
        <begin position="155"/>
        <end position="173"/>
    </location>
</feature>
<dbReference type="PANTHER" id="PTHR14969">
    <property type="entry name" value="SPHINGOSINE-1-PHOSPHATE PHOSPHOHYDROLASE"/>
    <property type="match status" value="1"/>
</dbReference>
<evidence type="ECO:0000313" key="4">
    <source>
        <dbReference type="Proteomes" id="UP001529423"/>
    </source>
</evidence>
<reference evidence="3 4" key="3">
    <citation type="submission" date="2023-06" db="EMBL/GenBank/DDBJ databases">
        <authorList>
            <person name="Zeman M."/>
            <person name="Kubasova T."/>
            <person name="Jahodarova E."/>
            <person name="Nykrynova M."/>
            <person name="Rychlik I."/>
        </authorList>
    </citation>
    <scope>NUCLEOTIDE SEQUENCE [LARGE SCALE GENOMIC DNA]</scope>
    <source>
        <strain evidence="3 4">105_WCHN</strain>
    </source>
</reference>
<dbReference type="SUPFAM" id="SSF48317">
    <property type="entry name" value="Acid phosphatase/Vanadium-dependent haloperoxidase"/>
    <property type="match status" value="1"/>
</dbReference>
<evidence type="ECO:0000256" key="1">
    <source>
        <dbReference type="SAM" id="Phobius"/>
    </source>
</evidence>
<sequence>MTKNEKRRLEYGGGCWLLFAGFLLAIVTRQAWISTFDQFGYQLTQPTEPLKTTVMELITKCGDPFTLQVATLILMVLLWWRRRIADSLWFGALNFVGYTLVIIIKYTVVRPRPSNRLVQIGGYSFPSGHTFATTVFVLTLVALISPRLHRQWQHWLLSGLAVIAILLIMYTRVYLRVHFASDVCAGLLLATGWWLITNAERHRCAEWLLRPFDDFYC</sequence>
<dbReference type="Pfam" id="PF01569">
    <property type="entry name" value="PAP2"/>
    <property type="match status" value="1"/>
</dbReference>
<dbReference type="EMBL" id="JAUDEO010000008">
    <property type="protein sequence ID" value="MDM8333426.1"/>
    <property type="molecule type" value="Genomic_DNA"/>
</dbReference>
<feature type="transmembrane region" description="Helical" evidence="1">
    <location>
        <begin position="179"/>
        <end position="196"/>
    </location>
</feature>
<feature type="transmembrane region" description="Helical" evidence="1">
    <location>
        <begin position="65"/>
        <end position="81"/>
    </location>
</feature>
<protein>
    <submittedName>
        <fullName evidence="3">Phosphatase PAP2 family protein</fullName>
    </submittedName>
</protein>
<dbReference type="Gene3D" id="1.20.144.10">
    <property type="entry name" value="Phosphatidic acid phosphatase type 2/haloperoxidase"/>
    <property type="match status" value="2"/>
</dbReference>
<dbReference type="RefSeq" id="WP_289559235.1">
    <property type="nucleotide sequence ID" value="NZ_JAUDEO010000008.1"/>
</dbReference>
<accession>A0ABT7VMS7</accession>
<dbReference type="Proteomes" id="UP001529423">
    <property type="component" value="Unassembled WGS sequence"/>
</dbReference>
<dbReference type="PANTHER" id="PTHR14969:SF13">
    <property type="entry name" value="AT30094P"/>
    <property type="match status" value="1"/>
</dbReference>
<organism evidence="3 4">
    <name type="scientific">Limosilactobacillus panis</name>
    <dbReference type="NCBI Taxonomy" id="47493"/>
    <lineage>
        <taxon>Bacteria</taxon>
        <taxon>Bacillati</taxon>
        <taxon>Bacillota</taxon>
        <taxon>Bacilli</taxon>
        <taxon>Lactobacillales</taxon>
        <taxon>Lactobacillaceae</taxon>
        <taxon>Limosilactobacillus</taxon>
    </lineage>
</organism>
<dbReference type="CDD" id="cd03392">
    <property type="entry name" value="PAP2_like_2"/>
    <property type="match status" value="1"/>
</dbReference>
<name>A0ABT7VMS7_9LACO</name>
<feature type="transmembrane region" description="Helical" evidence="1">
    <location>
        <begin position="120"/>
        <end position="143"/>
    </location>
</feature>
<comment type="caution">
    <text evidence="3">The sequence shown here is derived from an EMBL/GenBank/DDBJ whole genome shotgun (WGS) entry which is preliminary data.</text>
</comment>
<dbReference type="InterPro" id="IPR036938">
    <property type="entry name" value="PAP2/HPO_sf"/>
</dbReference>
<gene>
    <name evidence="3" type="ORF">QUW46_02380</name>
</gene>
<evidence type="ECO:0000259" key="2">
    <source>
        <dbReference type="SMART" id="SM00014"/>
    </source>
</evidence>
<feature type="transmembrane region" description="Helical" evidence="1">
    <location>
        <begin position="12"/>
        <end position="33"/>
    </location>
</feature>
<keyword evidence="4" id="KW-1185">Reference proteome</keyword>
<evidence type="ECO:0000313" key="3">
    <source>
        <dbReference type="EMBL" id="MDM8333426.1"/>
    </source>
</evidence>
<dbReference type="InterPro" id="IPR000326">
    <property type="entry name" value="PAP2/HPO"/>
</dbReference>
<feature type="domain" description="Phosphatidic acid phosphatase type 2/haloperoxidase" evidence="2">
    <location>
        <begin position="87"/>
        <end position="198"/>
    </location>
</feature>